<dbReference type="CDD" id="cd01335">
    <property type="entry name" value="Radical_SAM"/>
    <property type="match status" value="1"/>
</dbReference>
<proteinExistence type="predicted"/>
<evidence type="ECO:0000313" key="8">
    <source>
        <dbReference type="Proteomes" id="UP000722750"/>
    </source>
</evidence>
<evidence type="ECO:0000256" key="3">
    <source>
        <dbReference type="ARBA" id="ARBA00022723"/>
    </source>
</evidence>
<organism evidence="7 8">
    <name type="scientific">Candidatus Scalindua arabica</name>
    <dbReference type="NCBI Taxonomy" id="1127984"/>
    <lineage>
        <taxon>Bacteria</taxon>
        <taxon>Pseudomonadati</taxon>
        <taxon>Planctomycetota</taxon>
        <taxon>Candidatus Brocadiia</taxon>
        <taxon>Candidatus Brocadiales</taxon>
        <taxon>Candidatus Scalinduaceae</taxon>
        <taxon>Candidatus Scalindua</taxon>
    </lineage>
</organism>
<dbReference type="GO" id="GO:0046872">
    <property type="term" value="F:metal ion binding"/>
    <property type="evidence" value="ECO:0007669"/>
    <property type="project" value="UniProtKB-KW"/>
</dbReference>
<dbReference type="GO" id="GO:0051536">
    <property type="term" value="F:iron-sulfur cluster binding"/>
    <property type="evidence" value="ECO:0007669"/>
    <property type="project" value="UniProtKB-KW"/>
</dbReference>
<gene>
    <name evidence="7" type="ORF">MAG551_00284</name>
</gene>
<dbReference type="InterPro" id="IPR013785">
    <property type="entry name" value="Aldolase_TIM"/>
</dbReference>
<dbReference type="Proteomes" id="UP000722750">
    <property type="component" value="Unassembled WGS sequence"/>
</dbReference>
<sequence length="587" mass="66524">MKSIPHVISWNLTKACNLLCSHCYILADNIQQLDQTNTNLSDATSSQHTLNFNQMQCTTQDTGDELDTVASLKVIDEIAELNPNLILILTGGEPLLRKDIFDLSRHASRKGMMVLLGTNACLINDDVARKLKDNGFSGIGISLDSIHPDVHDSIRGMKGSWKSAIEGMKACKMQGLEIQIQTTVFKKNYDEIPELVAFANEMGARVFNLFFLVCTGRGQDITDITSEQYEDALKQIYKLHNQYEGTMLVSAKCAPHYRRIAYEMNPESALVKYYSGGCPAGTNYCRITPEGNVTPCPYMDTSCGNLKEKSFEEIWNNSGILKELRESDLKGRCGECEFESMCKGCRARALVTTGDQMEEDSWCDYEPGKHGGKKLTFKEENTFGLDKEFELSWSEDAKKRLGRVPSFGKGMVIKRVEQYAREEGYSEITPDIMKEAKEKMAVDKKAMFPFMNLLKKKPAKNGKIEWETEAQERVKNAPDFVRPGIYKLMEKRAKEKGYKVITSAFLSEIRDESMQFASRRMNKLGFDELDMEAFDTAKAKTKNKKKKEVIDDIKDFLAERNVKNTEIIKKFQKYLSTETDGLNTSKK</sequence>
<keyword evidence="3" id="KW-0479">Metal-binding</keyword>
<evidence type="ECO:0000259" key="6">
    <source>
        <dbReference type="PROSITE" id="PS51918"/>
    </source>
</evidence>
<protein>
    <submittedName>
        <fullName evidence="7">PqqA peptide cyclase</fullName>
    </submittedName>
</protein>
<dbReference type="InterPro" id="IPR023885">
    <property type="entry name" value="4Fe4S-binding_SPASM_dom"/>
</dbReference>
<dbReference type="GO" id="GO:0015979">
    <property type="term" value="P:photosynthesis"/>
    <property type="evidence" value="ECO:0007669"/>
    <property type="project" value="InterPro"/>
</dbReference>
<dbReference type="SFLD" id="SFLDS00029">
    <property type="entry name" value="Radical_SAM"/>
    <property type="match status" value="1"/>
</dbReference>
<dbReference type="GO" id="GO:0016491">
    <property type="term" value="F:oxidoreductase activity"/>
    <property type="evidence" value="ECO:0007669"/>
    <property type="project" value="InterPro"/>
</dbReference>
<dbReference type="PANTHER" id="PTHR11228:SF7">
    <property type="entry name" value="PQQA PEPTIDE CYCLASE"/>
    <property type="match status" value="1"/>
</dbReference>
<dbReference type="InterPro" id="IPR050377">
    <property type="entry name" value="Radical_SAM_PqqE_MftC-like"/>
</dbReference>
<accession>A0A941VYT7</accession>
<dbReference type="AlphaFoldDB" id="A0A941VYT7"/>
<evidence type="ECO:0000256" key="4">
    <source>
        <dbReference type="ARBA" id="ARBA00023004"/>
    </source>
</evidence>
<dbReference type="SFLD" id="SFLDG01067">
    <property type="entry name" value="SPASM/twitch_domain_containing"/>
    <property type="match status" value="1"/>
</dbReference>
<keyword evidence="4" id="KW-0408">Iron</keyword>
<evidence type="ECO:0000256" key="5">
    <source>
        <dbReference type="ARBA" id="ARBA00023014"/>
    </source>
</evidence>
<evidence type="ECO:0000256" key="1">
    <source>
        <dbReference type="ARBA" id="ARBA00001966"/>
    </source>
</evidence>
<dbReference type="SUPFAM" id="SSF102114">
    <property type="entry name" value="Radical SAM enzymes"/>
    <property type="match status" value="1"/>
</dbReference>
<dbReference type="InterPro" id="IPR007197">
    <property type="entry name" value="rSAM"/>
</dbReference>
<dbReference type="PROSITE" id="PS51918">
    <property type="entry name" value="RADICAL_SAM"/>
    <property type="match status" value="1"/>
</dbReference>
<dbReference type="PANTHER" id="PTHR11228">
    <property type="entry name" value="RADICAL SAM DOMAIN PROTEIN"/>
    <property type="match status" value="1"/>
</dbReference>
<dbReference type="CDD" id="cd21123">
    <property type="entry name" value="SPASM_MftC-like"/>
    <property type="match status" value="1"/>
</dbReference>
<comment type="cofactor">
    <cofactor evidence="1">
        <name>[4Fe-4S] cluster</name>
        <dbReference type="ChEBI" id="CHEBI:49883"/>
    </cofactor>
</comment>
<dbReference type="Pfam" id="PF13186">
    <property type="entry name" value="SPASM"/>
    <property type="match status" value="1"/>
</dbReference>
<dbReference type="SFLD" id="SFLDG01386">
    <property type="entry name" value="main_SPASM_domain-containing"/>
    <property type="match status" value="1"/>
</dbReference>
<dbReference type="Gene3D" id="3.20.20.70">
    <property type="entry name" value="Aldolase class I"/>
    <property type="match status" value="1"/>
</dbReference>
<dbReference type="Pfam" id="PF08369">
    <property type="entry name" value="PCP_red"/>
    <property type="match status" value="2"/>
</dbReference>
<feature type="domain" description="Radical SAM core" evidence="6">
    <location>
        <begin position="2"/>
        <end position="244"/>
    </location>
</feature>
<dbReference type="NCBIfam" id="TIGR04085">
    <property type="entry name" value="rSAM_more_4Fe4S"/>
    <property type="match status" value="1"/>
</dbReference>
<evidence type="ECO:0000313" key="7">
    <source>
        <dbReference type="EMBL" id="MBS1257247.1"/>
    </source>
</evidence>
<dbReference type="InterPro" id="IPR058240">
    <property type="entry name" value="rSAM_sf"/>
</dbReference>
<reference evidence="7" key="1">
    <citation type="journal article" date="2021" name="ISME J.">
        <title>Fine-scale metabolic discontinuity in a stratified prokaryote microbiome of a Red Sea deep halocline.</title>
        <authorList>
            <person name="Michoud G."/>
            <person name="Ngugi D.K."/>
            <person name="Barozzi A."/>
            <person name="Merlino G."/>
            <person name="Calleja M.L."/>
            <person name="Delgado-Huertas A."/>
            <person name="Moran X.A.G."/>
            <person name="Daffonchio D."/>
        </authorList>
    </citation>
    <scope>NUCLEOTIDE SEQUENCE</scope>
    <source>
        <strain evidence="7">SuakinDeep_MAG55_1</strain>
    </source>
</reference>
<name>A0A941VYT7_9BACT</name>
<dbReference type="EMBL" id="JAANXD010000017">
    <property type="protein sequence ID" value="MBS1257247.1"/>
    <property type="molecule type" value="Genomic_DNA"/>
</dbReference>
<dbReference type="Pfam" id="PF04055">
    <property type="entry name" value="Radical_SAM"/>
    <property type="match status" value="1"/>
</dbReference>
<dbReference type="InterPro" id="IPR042298">
    <property type="entry name" value="P-CP_red_C"/>
</dbReference>
<keyword evidence="5" id="KW-0411">Iron-sulfur</keyword>
<comment type="caution">
    <text evidence="7">The sequence shown here is derived from an EMBL/GenBank/DDBJ whole genome shotgun (WGS) entry which is preliminary data.</text>
</comment>
<keyword evidence="2" id="KW-0949">S-adenosyl-L-methionine</keyword>
<evidence type="ECO:0000256" key="2">
    <source>
        <dbReference type="ARBA" id="ARBA00022691"/>
    </source>
</evidence>
<dbReference type="InterPro" id="IPR006638">
    <property type="entry name" value="Elp3/MiaA/NifB-like_rSAM"/>
</dbReference>
<dbReference type="GO" id="GO:0015995">
    <property type="term" value="P:chlorophyll biosynthetic process"/>
    <property type="evidence" value="ECO:0007669"/>
    <property type="project" value="InterPro"/>
</dbReference>
<dbReference type="Gene3D" id="1.10.8.550">
    <property type="entry name" value="Proto-chlorophyllide reductase 57 kD subunit B"/>
    <property type="match status" value="2"/>
</dbReference>
<dbReference type="InterPro" id="IPR013580">
    <property type="entry name" value="LI-POR_suB-like_C"/>
</dbReference>
<dbReference type="SMART" id="SM00729">
    <property type="entry name" value="Elp3"/>
    <property type="match status" value="1"/>
</dbReference>